<feature type="compositionally biased region" description="Polar residues" evidence="1">
    <location>
        <begin position="183"/>
        <end position="193"/>
    </location>
</feature>
<feature type="compositionally biased region" description="Polar residues" evidence="1">
    <location>
        <begin position="330"/>
        <end position="339"/>
    </location>
</feature>
<evidence type="ECO:0000313" key="2">
    <source>
        <dbReference type="EMBL" id="CAF1493735.1"/>
    </source>
</evidence>
<accession>A0A815SKE9</accession>
<name>A0A815SKE9_9BILA</name>
<proteinExistence type="predicted"/>
<organism evidence="2 3">
    <name type="scientific">Rotaria sordida</name>
    <dbReference type="NCBI Taxonomy" id="392033"/>
    <lineage>
        <taxon>Eukaryota</taxon>
        <taxon>Metazoa</taxon>
        <taxon>Spiralia</taxon>
        <taxon>Gnathifera</taxon>
        <taxon>Rotifera</taxon>
        <taxon>Eurotatoria</taxon>
        <taxon>Bdelloidea</taxon>
        <taxon>Philodinida</taxon>
        <taxon>Philodinidae</taxon>
        <taxon>Rotaria</taxon>
    </lineage>
</organism>
<evidence type="ECO:0000256" key="1">
    <source>
        <dbReference type="SAM" id="MobiDB-lite"/>
    </source>
</evidence>
<dbReference type="Proteomes" id="UP000663864">
    <property type="component" value="Unassembled WGS sequence"/>
</dbReference>
<reference evidence="2" key="1">
    <citation type="submission" date="2021-02" db="EMBL/GenBank/DDBJ databases">
        <authorList>
            <person name="Nowell W R."/>
        </authorList>
    </citation>
    <scope>NUCLEOTIDE SEQUENCE</scope>
</reference>
<comment type="caution">
    <text evidence="2">The sequence shown here is derived from an EMBL/GenBank/DDBJ whole genome shotgun (WGS) entry which is preliminary data.</text>
</comment>
<feature type="region of interest" description="Disordered" evidence="1">
    <location>
        <begin position="173"/>
        <end position="193"/>
    </location>
</feature>
<gene>
    <name evidence="2" type="ORF">ZHD862_LOCUS37133</name>
</gene>
<feature type="region of interest" description="Disordered" evidence="1">
    <location>
        <begin position="275"/>
        <end position="339"/>
    </location>
</feature>
<protein>
    <submittedName>
        <fullName evidence="2">Uncharacterized protein</fullName>
    </submittedName>
</protein>
<dbReference type="EMBL" id="CAJNOT010006657">
    <property type="protein sequence ID" value="CAF1493735.1"/>
    <property type="molecule type" value="Genomic_DNA"/>
</dbReference>
<sequence>MLHAPESINEINLAEEVMNYYCKTAPLIHGPSVELFSLHAHIHLAQQVRRHGGLAHTSAFAFESCIRFIEKKAHGSKHHGGQISYWIDLQTMIQTQQIKAPTLTVINEIKWLDGRLGPYQAVISEQLAIHTFDLDSCSFYLRFKAFFVIYHTRSLTQCSVAANQLTKKKINPEIESDYERNTDSNQSKQHNTTASTISNLKNVSFTGTFLEAKATFAFLEYFTEQGSNTQQRTASTITVYSERSATTNNENVPGGVSPTSLGEYCLSTSNIIHESKKNGDKNMSNLKHKRRKHSHDETLSTTLLHLSDNTDRESNDSENELPVNDESRGHTNQLSTTAAPTFAGHCVVENNKKSKKKPAKSSSSGVQQLLAFMTKLESQYLRPLLVEQERIEAITKCLSDNKKKIQNVLRKQKMNIALLEVDDKDESTNNQTFLSSLEHKLPDGIVIDLLQKNGIKEHANRYVTSLMDVLFKPEELLVMETKDIPKDERYIMLKGL</sequence>
<evidence type="ECO:0000313" key="3">
    <source>
        <dbReference type="Proteomes" id="UP000663864"/>
    </source>
</evidence>
<dbReference type="AlphaFoldDB" id="A0A815SKE9"/>